<dbReference type="Proteomes" id="UP000326924">
    <property type="component" value="Unassembled WGS sequence"/>
</dbReference>
<gene>
    <name evidence="8" type="ORF">FN846DRAFT_586423</name>
</gene>
<name>A0A5J5F1U5_9PEZI</name>
<evidence type="ECO:0000256" key="1">
    <source>
        <dbReference type="ARBA" id="ARBA00005272"/>
    </source>
</evidence>
<dbReference type="SUPFAM" id="SSF51905">
    <property type="entry name" value="FAD/NAD(P)-binding domain"/>
    <property type="match status" value="2"/>
</dbReference>
<evidence type="ECO:0000259" key="6">
    <source>
        <dbReference type="Pfam" id="PF07992"/>
    </source>
</evidence>
<keyword evidence="5" id="KW-0520">NAD</keyword>
<comment type="caution">
    <text evidence="8">The sequence shown here is derived from an EMBL/GenBank/DDBJ whole genome shotgun (WGS) entry which is preliminary data.</text>
</comment>
<dbReference type="EMBL" id="VXIS01000053">
    <property type="protein sequence ID" value="KAA8909833.1"/>
    <property type="molecule type" value="Genomic_DNA"/>
</dbReference>
<dbReference type="PANTHER" id="PTHR43706:SF17">
    <property type="entry name" value="NADH DEHYDROGENASE (EUROFUNG)"/>
    <property type="match status" value="1"/>
</dbReference>
<sequence length="507" mass="56107">MSLALSRRTTLRRLRSLFPTATSTSPATTIPASRRWLSLRELDAEKQDRERVVILGSGWGGFGVARSIDTKYYQPILVTPRTYFVFTPLLAGTAVGTLEFRNAMESSHSLKGVEVVRGYGVDWDPASKSLTVEGIRNEADPGKTFQLPYDKLVLSVGAYAQTFGIPGVRENAFFLKDVNDARRIRSRILARFEEASLPDCSEQDQRRLLHFAIVGGGPTGIEFAAELHDLLEDDLSRIYPVLVNKADITVYDVAPVILGMFDNRLQGYAQSLFRRQGIRVKTNHNVLEVKNDGLVTKEDGHVPAGMVVWSTGLATNPFVKNTILGKGFKLFPDDPKAEELKVCKSQKAGQILVDTHLRVLTIATAEGKEKAEPKPLDDVFALGDCAAVGTQGLPATAQVANQQAKWLAKSLNNAAKGASHPVISSVGKRLVDIDEEREFGFRSLGIMAYLGGWRAITQSGGTDLKGRLAWLLWRTAYFSKSVGWRNKVLIPVYWFLNWILGRDINRF</sequence>
<dbReference type="PANTHER" id="PTHR43706">
    <property type="entry name" value="NADH DEHYDROGENASE"/>
    <property type="match status" value="1"/>
</dbReference>
<dbReference type="PRINTS" id="PR00368">
    <property type="entry name" value="FADPNR"/>
</dbReference>
<feature type="domain" description="FAD/NAD(P)-binding" evidence="6">
    <location>
        <begin position="51"/>
        <end position="404"/>
    </location>
</feature>
<dbReference type="InterPro" id="IPR045024">
    <property type="entry name" value="NDH-2"/>
</dbReference>
<evidence type="ECO:0000256" key="4">
    <source>
        <dbReference type="ARBA" id="ARBA00023002"/>
    </source>
</evidence>
<reference evidence="8 9" key="1">
    <citation type="submission" date="2019-09" db="EMBL/GenBank/DDBJ databases">
        <title>Draft genome of the ectomycorrhizal ascomycete Sphaerosporella brunnea.</title>
        <authorList>
            <consortium name="DOE Joint Genome Institute"/>
            <person name="Benucci G.M."/>
            <person name="Marozzi G."/>
            <person name="Antonielli L."/>
            <person name="Sanchez S."/>
            <person name="Marco P."/>
            <person name="Wang X."/>
            <person name="Falini L.B."/>
            <person name="Barry K."/>
            <person name="Haridas S."/>
            <person name="Lipzen A."/>
            <person name="Labutti K."/>
            <person name="Grigoriev I.V."/>
            <person name="Murat C."/>
            <person name="Martin F."/>
            <person name="Albertini E."/>
            <person name="Donnini D."/>
            <person name="Bonito G."/>
        </authorList>
    </citation>
    <scope>NUCLEOTIDE SEQUENCE [LARGE SCALE GENOMIC DNA]</scope>
    <source>
        <strain evidence="8 9">Sb_GMNB300</strain>
    </source>
</reference>
<keyword evidence="9" id="KW-1185">Reference proteome</keyword>
<evidence type="ECO:0000256" key="3">
    <source>
        <dbReference type="ARBA" id="ARBA00022827"/>
    </source>
</evidence>
<evidence type="ECO:0000259" key="7">
    <source>
        <dbReference type="Pfam" id="PF22366"/>
    </source>
</evidence>
<dbReference type="Pfam" id="PF07992">
    <property type="entry name" value="Pyr_redox_2"/>
    <property type="match status" value="1"/>
</dbReference>
<dbReference type="AlphaFoldDB" id="A0A5J5F1U5"/>
<evidence type="ECO:0000256" key="2">
    <source>
        <dbReference type="ARBA" id="ARBA00022630"/>
    </source>
</evidence>
<evidence type="ECO:0000313" key="8">
    <source>
        <dbReference type="EMBL" id="KAA8909833.1"/>
    </source>
</evidence>
<evidence type="ECO:0000256" key="5">
    <source>
        <dbReference type="ARBA" id="ARBA00023027"/>
    </source>
</evidence>
<organism evidence="8 9">
    <name type="scientific">Sphaerosporella brunnea</name>
    <dbReference type="NCBI Taxonomy" id="1250544"/>
    <lineage>
        <taxon>Eukaryota</taxon>
        <taxon>Fungi</taxon>
        <taxon>Dikarya</taxon>
        <taxon>Ascomycota</taxon>
        <taxon>Pezizomycotina</taxon>
        <taxon>Pezizomycetes</taxon>
        <taxon>Pezizales</taxon>
        <taxon>Pyronemataceae</taxon>
        <taxon>Sphaerosporella</taxon>
    </lineage>
</organism>
<dbReference type="InterPro" id="IPR023753">
    <property type="entry name" value="FAD/NAD-binding_dom"/>
</dbReference>
<dbReference type="InterPro" id="IPR054585">
    <property type="entry name" value="NDH2-like_C"/>
</dbReference>
<comment type="similarity">
    <text evidence="1">Belongs to the NADH dehydrogenase family.</text>
</comment>
<dbReference type="Pfam" id="PF22366">
    <property type="entry name" value="NDH2_C"/>
    <property type="match status" value="1"/>
</dbReference>
<dbReference type="InParanoid" id="A0A5J5F1U5"/>
<dbReference type="GO" id="GO:0003954">
    <property type="term" value="F:NADH dehydrogenase activity"/>
    <property type="evidence" value="ECO:0007669"/>
    <property type="project" value="InterPro"/>
</dbReference>
<protein>
    <submittedName>
        <fullName evidence="8">Pyridine nucleotide-disulfide oxidoreductase-domain-containing protein</fullName>
    </submittedName>
</protein>
<keyword evidence="2" id="KW-0285">Flavoprotein</keyword>
<dbReference type="OrthoDB" id="9992747at2759"/>
<keyword evidence="3" id="KW-0274">FAD</keyword>
<dbReference type="InterPro" id="IPR036188">
    <property type="entry name" value="FAD/NAD-bd_sf"/>
</dbReference>
<keyword evidence="4" id="KW-0560">Oxidoreductase</keyword>
<feature type="domain" description="External alternative NADH-ubiquinone oxidoreductase-like C-terminal" evidence="7">
    <location>
        <begin position="445"/>
        <end position="503"/>
    </location>
</feature>
<dbReference type="GO" id="GO:0005739">
    <property type="term" value="C:mitochondrion"/>
    <property type="evidence" value="ECO:0007669"/>
    <property type="project" value="UniProtKB-ARBA"/>
</dbReference>
<proteinExistence type="inferred from homology"/>
<dbReference type="Gene3D" id="3.50.50.100">
    <property type="match status" value="1"/>
</dbReference>
<accession>A0A5J5F1U5</accession>
<evidence type="ECO:0000313" key="9">
    <source>
        <dbReference type="Proteomes" id="UP000326924"/>
    </source>
</evidence>